<dbReference type="AlphaFoldDB" id="V7B5I3"/>
<gene>
    <name evidence="2" type="ORF">PHAVU_008G167000g</name>
</gene>
<dbReference type="InterPro" id="IPR012677">
    <property type="entry name" value="Nucleotide-bd_a/b_plait_sf"/>
</dbReference>
<accession>V7B5I3</accession>
<dbReference type="Pfam" id="PF04059">
    <property type="entry name" value="RRM_2"/>
    <property type="match status" value="1"/>
</dbReference>
<feature type="domain" description="Mei2-like C-terminal RNA recognition motif" evidence="1">
    <location>
        <begin position="112"/>
        <end position="224"/>
    </location>
</feature>
<dbReference type="Gramene" id="ESW13089">
    <property type="protein sequence ID" value="ESW13089"/>
    <property type="gene ID" value="PHAVU_008G167000g"/>
</dbReference>
<reference evidence="3" key="1">
    <citation type="journal article" date="2014" name="Nat. Genet.">
        <title>A reference genome for common bean and genome-wide analysis of dual domestications.</title>
        <authorList>
            <person name="Schmutz J."/>
            <person name="McClean P.E."/>
            <person name="Mamidi S."/>
            <person name="Wu G.A."/>
            <person name="Cannon S.B."/>
            <person name="Grimwood J."/>
            <person name="Jenkins J."/>
            <person name="Shu S."/>
            <person name="Song Q."/>
            <person name="Chavarro C."/>
            <person name="Torres-Torres M."/>
            <person name="Geffroy V."/>
            <person name="Moghaddam S.M."/>
            <person name="Gao D."/>
            <person name="Abernathy B."/>
            <person name="Barry K."/>
            <person name="Blair M."/>
            <person name="Brick M.A."/>
            <person name="Chovatia M."/>
            <person name="Gepts P."/>
            <person name="Goodstein D.M."/>
            <person name="Gonzales M."/>
            <person name="Hellsten U."/>
            <person name="Hyten D.L."/>
            <person name="Jia G."/>
            <person name="Kelly J.D."/>
            <person name="Kudrna D."/>
            <person name="Lee R."/>
            <person name="Richard M.M."/>
            <person name="Miklas P.N."/>
            <person name="Osorno J.M."/>
            <person name="Rodrigues J."/>
            <person name="Thareau V."/>
            <person name="Urrea C.A."/>
            <person name="Wang M."/>
            <person name="Yu Y."/>
            <person name="Zhang M."/>
            <person name="Wing R.A."/>
            <person name="Cregan P.B."/>
            <person name="Rokhsar D.S."/>
            <person name="Jackson S.A."/>
        </authorList>
    </citation>
    <scope>NUCLEOTIDE SEQUENCE [LARGE SCALE GENOMIC DNA]</scope>
    <source>
        <strain evidence="3">cv. G19833</strain>
    </source>
</reference>
<dbReference type="OrthoDB" id="417481at2759"/>
<proteinExistence type="predicted"/>
<evidence type="ECO:0000259" key="1">
    <source>
        <dbReference type="Pfam" id="PF04059"/>
    </source>
</evidence>
<dbReference type="eggNOG" id="KOG4660">
    <property type="taxonomic scope" value="Eukaryota"/>
</dbReference>
<dbReference type="SUPFAM" id="SSF54928">
    <property type="entry name" value="RNA-binding domain, RBD"/>
    <property type="match status" value="1"/>
</dbReference>
<organism evidence="2 3">
    <name type="scientific">Phaseolus vulgaris</name>
    <name type="common">Kidney bean</name>
    <name type="synonym">French bean</name>
    <dbReference type="NCBI Taxonomy" id="3885"/>
    <lineage>
        <taxon>Eukaryota</taxon>
        <taxon>Viridiplantae</taxon>
        <taxon>Streptophyta</taxon>
        <taxon>Embryophyta</taxon>
        <taxon>Tracheophyta</taxon>
        <taxon>Spermatophyta</taxon>
        <taxon>Magnoliopsida</taxon>
        <taxon>eudicotyledons</taxon>
        <taxon>Gunneridae</taxon>
        <taxon>Pentapetalae</taxon>
        <taxon>rosids</taxon>
        <taxon>fabids</taxon>
        <taxon>Fabales</taxon>
        <taxon>Fabaceae</taxon>
        <taxon>Papilionoideae</taxon>
        <taxon>50 kb inversion clade</taxon>
        <taxon>NPAAA clade</taxon>
        <taxon>indigoferoid/millettioid clade</taxon>
        <taxon>Phaseoleae</taxon>
        <taxon>Phaseolus</taxon>
    </lineage>
</organism>
<dbReference type="Gene3D" id="3.30.70.330">
    <property type="match status" value="1"/>
</dbReference>
<sequence>MLSKHTLNPKAQPFYLKPTQQQHQLLYFSQPICYYIPPSTFGFFPSFHAPTSNRSSHSAKTDRGKSKVCATGDWRCHHKFYKWRVRGEKILESGKVISFPNTFKEAETSSITTVMIRNVPNQFKFDDLLHILDEHCLRQNKSVADPEDWSKFDFVYLPMDWKHVTRSRMSNLGYAFVNFTSPEAAFRFYREFQGLKWDFVRSKKICEINVAQYQGKDNLMRIFQPKVFRCASRDFLPVLFSEGRHGFNRGIKGTYVGNHVWGLPRRTIGNCAFDQKDV</sequence>
<evidence type="ECO:0000313" key="3">
    <source>
        <dbReference type="Proteomes" id="UP000000226"/>
    </source>
</evidence>
<protein>
    <recommendedName>
        <fullName evidence="1">Mei2-like C-terminal RNA recognition motif domain-containing protein</fullName>
    </recommendedName>
</protein>
<dbReference type="GO" id="GO:0003676">
    <property type="term" value="F:nucleic acid binding"/>
    <property type="evidence" value="ECO:0007669"/>
    <property type="project" value="InterPro"/>
</dbReference>
<dbReference type="SMR" id="V7B5I3"/>
<dbReference type="InterPro" id="IPR035979">
    <property type="entry name" value="RBD_domain_sf"/>
</dbReference>
<dbReference type="InterPro" id="IPR007201">
    <property type="entry name" value="Mei2-like_Rrm_C"/>
</dbReference>
<dbReference type="STRING" id="3885.V7B5I3"/>
<evidence type="ECO:0000313" key="2">
    <source>
        <dbReference type="EMBL" id="ESW13089.1"/>
    </source>
</evidence>
<keyword evidence="3" id="KW-1185">Reference proteome</keyword>
<dbReference type="Proteomes" id="UP000000226">
    <property type="component" value="Chromosome 8"/>
</dbReference>
<name>V7B5I3_PHAVU</name>
<dbReference type="EMBL" id="CM002295">
    <property type="protein sequence ID" value="ESW13089.1"/>
    <property type="molecule type" value="Genomic_DNA"/>
</dbReference>
<dbReference type="OMA" id="QHQLLYF"/>